<sequence length="243" mass="26389">MGSGGTADFAGDCGDLICGESAKKFRLLGVIDADKQVLKQIAAVGNEDGDNLGPNTPDTDREDGDTFVSLKYPLTLPEMTSEVDVLDSSRENDDQALPHVDQTSSPHTPKDNVFDPFAPGPENLLLAPRCDKRLDEWRSSVARRLKFGGFSSSLEDRIDVDCSCTPSDKEIVDSVYNIVLEVVIMNRMEEVSASISDWDFSKCKTPHSPPLLNGIAETCPAAPMKASMASRNTSLGTCRKLQF</sequence>
<protein>
    <submittedName>
        <fullName evidence="2">Uncharacterized protein</fullName>
    </submittedName>
</protein>
<organism evidence="2">
    <name type="scientific">Eucalyptus grandis</name>
    <name type="common">Flooded gum</name>
    <dbReference type="NCBI Taxonomy" id="71139"/>
    <lineage>
        <taxon>Eukaryota</taxon>
        <taxon>Viridiplantae</taxon>
        <taxon>Streptophyta</taxon>
        <taxon>Embryophyta</taxon>
        <taxon>Tracheophyta</taxon>
        <taxon>Spermatophyta</taxon>
        <taxon>Magnoliopsida</taxon>
        <taxon>eudicotyledons</taxon>
        <taxon>Gunneridae</taxon>
        <taxon>Pentapetalae</taxon>
        <taxon>rosids</taxon>
        <taxon>malvids</taxon>
        <taxon>Myrtales</taxon>
        <taxon>Myrtaceae</taxon>
        <taxon>Myrtoideae</taxon>
        <taxon>Eucalypteae</taxon>
        <taxon>Eucalyptus</taxon>
    </lineage>
</organism>
<feature type="region of interest" description="Disordered" evidence="1">
    <location>
        <begin position="82"/>
        <end position="118"/>
    </location>
</feature>
<dbReference type="InterPro" id="IPR038971">
    <property type="entry name" value="SMR11/SMR16"/>
</dbReference>
<dbReference type="OrthoDB" id="777328at2759"/>
<accession>A0A059A2J8</accession>
<dbReference type="EMBL" id="KK198763">
    <property type="protein sequence ID" value="KCW47560.1"/>
    <property type="molecule type" value="Genomic_DNA"/>
</dbReference>
<dbReference type="InParanoid" id="A0A059A2J8"/>
<evidence type="ECO:0000313" key="2">
    <source>
        <dbReference type="EMBL" id="KCW47560.1"/>
    </source>
</evidence>
<gene>
    <name evidence="2" type="ORF">EUGRSUZ_K01309</name>
</gene>
<dbReference type="AlphaFoldDB" id="A0A059A2J8"/>
<reference evidence="2" key="1">
    <citation type="submission" date="2013-07" db="EMBL/GenBank/DDBJ databases">
        <title>The genome of Eucalyptus grandis.</title>
        <authorList>
            <person name="Schmutz J."/>
            <person name="Hayes R."/>
            <person name="Myburg A."/>
            <person name="Tuskan G."/>
            <person name="Grattapaglia D."/>
            <person name="Rokhsar D.S."/>
        </authorList>
    </citation>
    <scope>NUCLEOTIDE SEQUENCE</scope>
    <source>
        <tissue evidence="2">Leaf extractions</tissue>
    </source>
</reference>
<dbReference type="PANTHER" id="PTHR36310">
    <property type="entry name" value="CYCLIN-DEPENDENT PROTEIN KINASE INHIBITOR SMR11"/>
    <property type="match status" value="1"/>
</dbReference>
<evidence type="ECO:0000256" key="1">
    <source>
        <dbReference type="SAM" id="MobiDB-lite"/>
    </source>
</evidence>
<name>A0A059A2J8_EUCGR</name>
<proteinExistence type="predicted"/>
<dbReference type="KEGG" id="egr:104425139"/>
<dbReference type="Gramene" id="KCW47560">
    <property type="protein sequence ID" value="KCW47560"/>
    <property type="gene ID" value="EUGRSUZ_K01309"/>
</dbReference>
<dbReference type="OMA" id="LAPRCKK"/>
<dbReference type="STRING" id="71139.A0A059A2J8"/>
<dbReference type="PANTHER" id="PTHR36310:SF1">
    <property type="entry name" value="CYCLIN-DEPENDENT PROTEIN KINASE INHIBITOR SMR11"/>
    <property type="match status" value="1"/>
</dbReference>
<dbReference type="eggNOG" id="ENOG502RZCV">
    <property type="taxonomic scope" value="Eukaryota"/>
</dbReference>